<comment type="function">
    <text evidence="2">Catalyzes the reduction of dTDP-6-deoxy-L-lyxo-4-hexulose to yield dTDP-L-rhamnose.</text>
</comment>
<accession>A0A1D8GDC5</accession>
<comment type="pathway">
    <text evidence="2">Carbohydrate biosynthesis; dTDP-L-rhamnose biosynthesis.</text>
</comment>
<dbReference type="UniPathway" id="UPA00124"/>
<dbReference type="Pfam" id="PF04321">
    <property type="entry name" value="RmlD_sub_bind"/>
    <property type="match status" value="1"/>
</dbReference>
<keyword evidence="4" id="KW-0167">Capsid protein</keyword>
<dbReference type="STRING" id="1424294.Gferi_04515"/>
<feature type="domain" description="RmlD-like substrate binding" evidence="3">
    <location>
        <begin position="3"/>
        <end position="284"/>
    </location>
</feature>
<keyword evidence="2" id="KW-0521">NADP</keyword>
<name>A0A1D8GDC5_9FIRM</name>
<dbReference type="GO" id="GO:0019305">
    <property type="term" value="P:dTDP-rhamnose biosynthetic process"/>
    <property type="evidence" value="ECO:0007669"/>
    <property type="project" value="UniProtKB-UniPathway"/>
</dbReference>
<dbReference type="RefSeq" id="WP_069974448.1">
    <property type="nucleotide sequence ID" value="NZ_VENK01000007.1"/>
</dbReference>
<evidence type="ECO:0000313" key="5">
    <source>
        <dbReference type="Proteomes" id="UP000095743"/>
    </source>
</evidence>
<evidence type="ECO:0000256" key="2">
    <source>
        <dbReference type="RuleBase" id="RU364082"/>
    </source>
</evidence>
<dbReference type="GO" id="GO:0008831">
    <property type="term" value="F:dTDP-4-dehydrorhamnose reductase activity"/>
    <property type="evidence" value="ECO:0007669"/>
    <property type="project" value="UniProtKB-EC"/>
</dbReference>
<sequence>MKRLLLTGGNGFFCTRLTKTYQHTYDILSTDVPQLDITNRDQAMEAFHQFKPDYVLHAAAVASTDFCNNNPEIAHNINVKGAQHVAEAAKAVNAKMIFISTEQVFNGNTSPGPYREEDCPIPDTVYGQTKLEAEEKLRDILDELWVLRFTWLYGLPERNCGMSPNILWDTLSAVLKGEKIKVTSNEYRGLTYVYDVIDQIPKIFEIPYGTYHIGSQNHLSRYDVSKLILKEVGLEERIDHLLEMDLEKYKDHPRDARLSNEKIKTYGIGFADTKDSIKKCLEEFKLKI</sequence>
<comment type="similarity">
    <text evidence="1 2">Belongs to the dTDP-4-dehydrorhamnose reductase family.</text>
</comment>
<proteinExistence type="inferred from homology"/>
<dbReference type="PANTHER" id="PTHR10491">
    <property type="entry name" value="DTDP-4-DEHYDRORHAMNOSE REDUCTASE"/>
    <property type="match status" value="1"/>
</dbReference>
<dbReference type="AlphaFoldDB" id="A0A1D8GDC5"/>
<protein>
    <recommendedName>
        <fullName evidence="2">dTDP-4-dehydrorhamnose reductase</fullName>
        <ecNumber evidence="2">1.1.1.133</ecNumber>
    </recommendedName>
</protein>
<dbReference type="KEGG" id="gfe:Gferi_04515"/>
<keyword evidence="5" id="KW-1185">Reference proteome</keyword>
<dbReference type="PANTHER" id="PTHR10491:SF4">
    <property type="entry name" value="METHIONINE ADENOSYLTRANSFERASE 2 SUBUNIT BETA"/>
    <property type="match status" value="1"/>
</dbReference>
<evidence type="ECO:0000313" key="4">
    <source>
        <dbReference type="EMBL" id="AOT68882.1"/>
    </source>
</evidence>
<keyword evidence="2" id="KW-0560">Oxidoreductase</keyword>
<dbReference type="InterPro" id="IPR036291">
    <property type="entry name" value="NAD(P)-bd_dom_sf"/>
</dbReference>
<dbReference type="EC" id="1.1.1.133" evidence="2"/>
<dbReference type="SUPFAM" id="SSF51735">
    <property type="entry name" value="NAD(P)-binding Rossmann-fold domains"/>
    <property type="match status" value="1"/>
</dbReference>
<evidence type="ECO:0000256" key="1">
    <source>
        <dbReference type="ARBA" id="ARBA00010944"/>
    </source>
</evidence>
<evidence type="ECO:0000259" key="3">
    <source>
        <dbReference type="Pfam" id="PF04321"/>
    </source>
</evidence>
<gene>
    <name evidence="4" type="ORF">Gferi_04515</name>
</gene>
<organism evidence="4 5">
    <name type="scientific">Geosporobacter ferrireducens</name>
    <dbReference type="NCBI Taxonomy" id="1424294"/>
    <lineage>
        <taxon>Bacteria</taxon>
        <taxon>Bacillati</taxon>
        <taxon>Bacillota</taxon>
        <taxon>Clostridia</taxon>
        <taxon>Peptostreptococcales</taxon>
        <taxon>Thermotaleaceae</taxon>
        <taxon>Geosporobacter</taxon>
    </lineage>
</organism>
<dbReference type="Gene3D" id="3.40.50.720">
    <property type="entry name" value="NAD(P)-binding Rossmann-like Domain"/>
    <property type="match status" value="1"/>
</dbReference>
<dbReference type="InterPro" id="IPR029903">
    <property type="entry name" value="RmlD-like-bd"/>
</dbReference>
<dbReference type="EMBL" id="CP017269">
    <property type="protein sequence ID" value="AOT68882.1"/>
    <property type="molecule type" value="Genomic_DNA"/>
</dbReference>
<keyword evidence="4" id="KW-0946">Virion</keyword>
<dbReference type="Proteomes" id="UP000095743">
    <property type="component" value="Chromosome"/>
</dbReference>
<dbReference type="InterPro" id="IPR005913">
    <property type="entry name" value="dTDP_dehydrorham_reduct"/>
</dbReference>
<reference evidence="4 5" key="1">
    <citation type="submission" date="2016-09" db="EMBL/GenBank/DDBJ databases">
        <title>Genomic analysis reveals versatility of anaerobic energy metabolism of Geosporobacter ferrireducens IRF9 of phylum Firmicutes.</title>
        <authorList>
            <person name="Kim S.-J."/>
        </authorList>
    </citation>
    <scope>NUCLEOTIDE SEQUENCE [LARGE SCALE GENOMIC DNA]</scope>
    <source>
        <strain evidence="4 5">IRF9</strain>
    </source>
</reference>